<dbReference type="Proteomes" id="UP000659172">
    <property type="component" value="Unassembled WGS sequence"/>
</dbReference>
<keyword evidence="2" id="KW-1185">Reference proteome</keyword>
<comment type="caution">
    <text evidence="1">The sequence shown here is derived from an EMBL/GenBank/DDBJ whole genome shotgun (WGS) entry which is preliminary data.</text>
</comment>
<protein>
    <submittedName>
        <fullName evidence="1">Uncharacterized protein</fullName>
    </submittedName>
</protein>
<name>A0ABX2QLX0_9HYPH</name>
<reference evidence="1 2" key="1">
    <citation type="submission" date="2020-06" db="EMBL/GenBank/DDBJ databases">
        <title>Rhizobium sp.nov. isolated from the tomato plant.</title>
        <authorList>
            <person name="Thin K.K."/>
            <person name="Zhang X."/>
            <person name="He S."/>
        </authorList>
    </citation>
    <scope>NUCLEOTIDE SEQUENCE [LARGE SCALE GENOMIC DNA]</scope>
    <source>
        <strain evidence="1 2">DBTS2</strain>
    </source>
</reference>
<dbReference type="EMBL" id="JABXYK010000018">
    <property type="protein sequence ID" value="NVP57904.1"/>
    <property type="molecule type" value="Genomic_DNA"/>
</dbReference>
<sequence>MESVLIKPKPRENGMPRKAVSQFVIVPPRRRVAEYVDAKDRFSAYLSDHFPGYEFRITGNSPFSNDDFHIVPIMGSVNNPSNPDGDFERREQPDRAVLHEMLKVCQRFDLSKSRLS</sequence>
<evidence type="ECO:0000313" key="1">
    <source>
        <dbReference type="EMBL" id="NVP57904.1"/>
    </source>
</evidence>
<evidence type="ECO:0000313" key="2">
    <source>
        <dbReference type="Proteomes" id="UP000659172"/>
    </source>
</evidence>
<organism evidence="1 2">
    <name type="scientific">Mycoplana rhizolycopersici</name>
    <dbReference type="NCBI Taxonomy" id="2746702"/>
    <lineage>
        <taxon>Bacteria</taxon>
        <taxon>Pseudomonadati</taxon>
        <taxon>Pseudomonadota</taxon>
        <taxon>Alphaproteobacteria</taxon>
        <taxon>Hyphomicrobiales</taxon>
        <taxon>Rhizobiaceae</taxon>
        <taxon>Mycoplana</taxon>
    </lineage>
</organism>
<proteinExistence type="predicted"/>
<accession>A0ABX2QLX0</accession>
<dbReference type="RefSeq" id="WP_176951829.1">
    <property type="nucleotide sequence ID" value="NZ_JABXYK010000018.1"/>
</dbReference>
<gene>
    <name evidence="1" type="ORF">HV823_21900</name>
</gene>